<name>A0A4R0ELB4_9GAMM</name>
<evidence type="ECO:0000256" key="1">
    <source>
        <dbReference type="SAM" id="MobiDB-lite"/>
    </source>
</evidence>
<feature type="region of interest" description="Disordered" evidence="1">
    <location>
        <begin position="1"/>
        <end position="20"/>
    </location>
</feature>
<evidence type="ECO:0000313" key="3">
    <source>
        <dbReference type="EMBL" id="TCB58557.1"/>
    </source>
</evidence>
<protein>
    <submittedName>
        <fullName evidence="3">Uncharacterized protein</fullName>
    </submittedName>
</protein>
<accession>A0A4R0ELB4</accession>
<dbReference type="Proteomes" id="UP000291380">
    <property type="component" value="Unassembled WGS sequence"/>
</dbReference>
<dbReference type="AlphaFoldDB" id="A0A4R0ELB4"/>
<keyword evidence="2" id="KW-1133">Transmembrane helix</keyword>
<organism evidence="3 4">
    <name type="scientific">Acinetobacter terrae</name>
    <dbReference type="NCBI Taxonomy" id="2731247"/>
    <lineage>
        <taxon>Bacteria</taxon>
        <taxon>Pseudomonadati</taxon>
        <taxon>Pseudomonadota</taxon>
        <taxon>Gammaproteobacteria</taxon>
        <taxon>Moraxellales</taxon>
        <taxon>Moraxellaceae</taxon>
        <taxon>Acinetobacter</taxon>
        <taxon>Acinetobacter Taxon 24</taxon>
    </lineage>
</organism>
<keyword evidence="2" id="KW-0472">Membrane</keyword>
<gene>
    <name evidence="3" type="ORF">E0H85_09820</name>
</gene>
<comment type="caution">
    <text evidence="3">The sequence shown here is derived from an EMBL/GenBank/DDBJ whole genome shotgun (WGS) entry which is preliminary data.</text>
</comment>
<evidence type="ECO:0000256" key="2">
    <source>
        <dbReference type="SAM" id="Phobius"/>
    </source>
</evidence>
<feature type="transmembrane region" description="Helical" evidence="2">
    <location>
        <begin position="23"/>
        <end position="45"/>
    </location>
</feature>
<evidence type="ECO:0000313" key="4">
    <source>
        <dbReference type="Proteomes" id="UP000291380"/>
    </source>
</evidence>
<reference evidence="3 4" key="1">
    <citation type="submission" date="2019-02" db="EMBL/GenBank/DDBJ databases">
        <title>High diversity of culturable Acinetobacter species in natural soil and water ecosystems.</title>
        <authorList>
            <person name="Radolfova-Krizova L."/>
            <person name="Nemec A."/>
        </authorList>
    </citation>
    <scope>NUCLEOTIDE SEQUENCE [LARGE SCALE GENOMIC DNA]</scope>
    <source>
        <strain evidence="3 4">ANC 4281</strain>
    </source>
</reference>
<proteinExistence type="predicted"/>
<dbReference type="EMBL" id="SJOA01000011">
    <property type="protein sequence ID" value="TCB58557.1"/>
    <property type="molecule type" value="Genomic_DNA"/>
</dbReference>
<dbReference type="OrthoDB" id="6691883at2"/>
<dbReference type="RefSeq" id="WP_131271393.1">
    <property type="nucleotide sequence ID" value="NZ_SJOA01000011.1"/>
</dbReference>
<keyword evidence="2" id="KW-0812">Transmembrane</keyword>
<sequence length="142" mass="15838">MAKEKQTSLRILRPAKKTPHPPASYGILGFCIGVIFSAIMGSVYLHHFIENKIESSLLSTNTDHFEQDNLENKPLATELDSHVIEPDIQIHQPVQDTEHSVEFPQPQEDELSKTFIHQGQSTPVVKSLNKTTVVTKETAVAP</sequence>